<feature type="transmembrane region" description="Helical" evidence="2">
    <location>
        <begin position="146"/>
        <end position="167"/>
    </location>
</feature>
<organism evidence="3 4">
    <name type="scientific">Bombiscardovia coagulans</name>
    <dbReference type="NCBI Taxonomy" id="686666"/>
    <lineage>
        <taxon>Bacteria</taxon>
        <taxon>Bacillati</taxon>
        <taxon>Actinomycetota</taxon>
        <taxon>Actinomycetes</taxon>
        <taxon>Bifidobacteriales</taxon>
        <taxon>Bifidobacteriaceae</taxon>
        <taxon>Bombiscardovia</taxon>
    </lineage>
</organism>
<name>A0A261EUP9_9BIFI</name>
<feature type="transmembrane region" description="Helical" evidence="2">
    <location>
        <begin position="116"/>
        <end position="134"/>
    </location>
</feature>
<reference evidence="3 4" key="1">
    <citation type="journal article" date="2017" name="BMC Genomics">
        <title>Comparative genomic and phylogenomic analyses of the Bifidobacteriaceae family.</title>
        <authorList>
            <person name="Lugli G.A."/>
            <person name="Milani C."/>
            <person name="Turroni F."/>
            <person name="Duranti S."/>
            <person name="Mancabelli L."/>
            <person name="Mangifesta M."/>
            <person name="Ferrario C."/>
            <person name="Modesto M."/>
            <person name="Mattarelli P."/>
            <person name="Jiri K."/>
            <person name="van Sinderen D."/>
            <person name="Ventura M."/>
        </authorList>
    </citation>
    <scope>NUCLEOTIDE SEQUENCE [LARGE SCALE GENOMIC DNA]</scope>
    <source>
        <strain evidence="3 4">DSM 22924</strain>
    </source>
</reference>
<sequence length="204" mass="22133">MVGVDRELDGVATTADAASTGASGVGVSQSGSSSASSSGGAVSGDWAASVQDWEWMSSIMSRVVRVMPPAGEGERAFSRVGVMRKIVFYGLVFLAAFAFGWLVLFDDLRPWARERILWGAIVGVLSGLVVWCFLWRFEDGKGRPGFWFVLLSLPVIIFFGVCFGSIARSDFGVWRWVMVTVGVLVVGALSWFRLVPLVVRNRLG</sequence>
<feature type="transmembrane region" description="Helical" evidence="2">
    <location>
        <begin position="86"/>
        <end position="104"/>
    </location>
</feature>
<dbReference type="RefSeq" id="WP_148140024.1">
    <property type="nucleotide sequence ID" value="NZ_MWWS01000003.1"/>
</dbReference>
<dbReference type="EMBL" id="MWWS01000003">
    <property type="protein sequence ID" value="OZG50592.1"/>
    <property type="molecule type" value="Genomic_DNA"/>
</dbReference>
<comment type="caution">
    <text evidence="3">The sequence shown here is derived from an EMBL/GenBank/DDBJ whole genome shotgun (WGS) entry which is preliminary data.</text>
</comment>
<keyword evidence="2" id="KW-1133">Transmembrane helix</keyword>
<feature type="region of interest" description="Disordered" evidence="1">
    <location>
        <begin position="20"/>
        <end position="43"/>
    </location>
</feature>
<keyword evidence="4" id="KW-1185">Reference proteome</keyword>
<dbReference type="AlphaFoldDB" id="A0A261EUP9"/>
<evidence type="ECO:0000256" key="1">
    <source>
        <dbReference type="SAM" id="MobiDB-lite"/>
    </source>
</evidence>
<dbReference type="OrthoDB" id="3238825at2"/>
<proteinExistence type="predicted"/>
<accession>A0A261EUP9</accession>
<protein>
    <submittedName>
        <fullName evidence="3">Uncharacterized protein</fullName>
    </submittedName>
</protein>
<keyword evidence="2" id="KW-0812">Transmembrane</keyword>
<evidence type="ECO:0000313" key="3">
    <source>
        <dbReference type="EMBL" id="OZG50592.1"/>
    </source>
</evidence>
<evidence type="ECO:0000256" key="2">
    <source>
        <dbReference type="SAM" id="Phobius"/>
    </source>
</evidence>
<gene>
    <name evidence="3" type="ORF">BOCO_0192</name>
</gene>
<keyword evidence="2" id="KW-0472">Membrane</keyword>
<feature type="transmembrane region" description="Helical" evidence="2">
    <location>
        <begin position="173"/>
        <end position="192"/>
    </location>
</feature>
<evidence type="ECO:0000313" key="4">
    <source>
        <dbReference type="Proteomes" id="UP000216004"/>
    </source>
</evidence>
<dbReference type="Proteomes" id="UP000216004">
    <property type="component" value="Unassembled WGS sequence"/>
</dbReference>
<feature type="non-terminal residue" evidence="3">
    <location>
        <position position="204"/>
    </location>
</feature>